<feature type="domain" description="NIF system FeS cluster assembly NifU N-terminal" evidence="1">
    <location>
        <begin position="6"/>
        <end position="122"/>
    </location>
</feature>
<organism evidence="2 3">
    <name type="scientific">Candidatus Gottesmanbacteria bacterium GW2011_GWA1_43_11</name>
    <dbReference type="NCBI Taxonomy" id="1618436"/>
    <lineage>
        <taxon>Bacteria</taxon>
        <taxon>Candidatus Gottesmaniibacteriota</taxon>
    </lineage>
</organism>
<protein>
    <submittedName>
        <fullName evidence="2">SUF system FeS assembly protein, NifU family</fullName>
    </submittedName>
</protein>
<accession>A0A0G1FBL0</accession>
<dbReference type="GO" id="GO:0005506">
    <property type="term" value="F:iron ion binding"/>
    <property type="evidence" value="ECO:0007669"/>
    <property type="project" value="InterPro"/>
</dbReference>
<dbReference type="GO" id="GO:0051536">
    <property type="term" value="F:iron-sulfur cluster binding"/>
    <property type="evidence" value="ECO:0007669"/>
    <property type="project" value="InterPro"/>
</dbReference>
<dbReference type="EMBL" id="LCFB01000024">
    <property type="protein sequence ID" value="KKS84218.1"/>
    <property type="molecule type" value="Genomic_DNA"/>
</dbReference>
<dbReference type="Proteomes" id="UP000034543">
    <property type="component" value="Unassembled WGS sequence"/>
</dbReference>
<name>A0A0G1FBL0_9BACT</name>
<dbReference type="GO" id="GO:0016226">
    <property type="term" value="P:iron-sulfur cluster assembly"/>
    <property type="evidence" value="ECO:0007669"/>
    <property type="project" value="InterPro"/>
</dbReference>
<dbReference type="InterPro" id="IPR002871">
    <property type="entry name" value="NIF_FeS_clus_asmbl_NifU_N"/>
</dbReference>
<dbReference type="PANTHER" id="PTHR10093">
    <property type="entry name" value="IRON-SULFUR CLUSTER ASSEMBLY ENZYME NIFU HOMOLOG"/>
    <property type="match status" value="1"/>
</dbReference>
<comment type="caution">
    <text evidence="2">The sequence shown here is derived from an EMBL/GenBank/DDBJ whole genome shotgun (WGS) entry which is preliminary data.</text>
</comment>
<dbReference type="SUPFAM" id="SSF82649">
    <property type="entry name" value="SufE/NifU"/>
    <property type="match status" value="1"/>
</dbReference>
<sequence length="127" mass="14178">MDDLCRENILDHFKHPRNFGKLNKKNIQASDNLVSCGDELTLELLIKNDRVSEVNFYGQGCAISVSAASMLTETIKAKKISDLQRLNKDDILKLLGISLTPTRLKCALLSLEILHKALQNYGIQSHG</sequence>
<dbReference type="CDD" id="cd06664">
    <property type="entry name" value="IscU_like"/>
    <property type="match status" value="1"/>
</dbReference>
<dbReference type="STRING" id="1618436.UV59_C0024G0014"/>
<evidence type="ECO:0000313" key="2">
    <source>
        <dbReference type="EMBL" id="KKS84218.1"/>
    </source>
</evidence>
<dbReference type="AlphaFoldDB" id="A0A0G1FBL0"/>
<evidence type="ECO:0000313" key="3">
    <source>
        <dbReference type="Proteomes" id="UP000034543"/>
    </source>
</evidence>
<reference evidence="2 3" key="1">
    <citation type="journal article" date="2015" name="Nature">
        <title>rRNA introns, odd ribosomes, and small enigmatic genomes across a large radiation of phyla.</title>
        <authorList>
            <person name="Brown C.T."/>
            <person name="Hug L.A."/>
            <person name="Thomas B.C."/>
            <person name="Sharon I."/>
            <person name="Castelle C.J."/>
            <person name="Singh A."/>
            <person name="Wilkins M.J."/>
            <person name="Williams K.H."/>
            <person name="Banfield J.F."/>
        </authorList>
    </citation>
    <scope>NUCLEOTIDE SEQUENCE [LARGE SCALE GENOMIC DNA]</scope>
</reference>
<evidence type="ECO:0000259" key="1">
    <source>
        <dbReference type="Pfam" id="PF01592"/>
    </source>
</evidence>
<dbReference type="Gene3D" id="3.90.1010.10">
    <property type="match status" value="1"/>
</dbReference>
<proteinExistence type="predicted"/>
<gene>
    <name evidence="2" type="ORF">UV59_C0024G0014</name>
</gene>
<dbReference type="Pfam" id="PF01592">
    <property type="entry name" value="NifU_N"/>
    <property type="match status" value="1"/>
</dbReference>